<dbReference type="InterPro" id="IPR036513">
    <property type="entry name" value="STAS_dom_sf"/>
</dbReference>
<organism evidence="2 3">
    <name type="scientific">Ameca splendens</name>
    <dbReference type="NCBI Taxonomy" id="208324"/>
    <lineage>
        <taxon>Eukaryota</taxon>
        <taxon>Metazoa</taxon>
        <taxon>Chordata</taxon>
        <taxon>Craniata</taxon>
        <taxon>Vertebrata</taxon>
        <taxon>Euteleostomi</taxon>
        <taxon>Actinopterygii</taxon>
        <taxon>Neopterygii</taxon>
        <taxon>Teleostei</taxon>
        <taxon>Neoteleostei</taxon>
        <taxon>Acanthomorphata</taxon>
        <taxon>Ovalentaria</taxon>
        <taxon>Atherinomorphae</taxon>
        <taxon>Cyprinodontiformes</taxon>
        <taxon>Goodeidae</taxon>
        <taxon>Ameca</taxon>
    </lineage>
</organism>
<gene>
    <name evidence="2" type="ORF">AMECASPLE_023527</name>
</gene>
<dbReference type="EMBL" id="JAHRIP010058602">
    <property type="protein sequence ID" value="MEQ2304099.1"/>
    <property type="molecule type" value="Genomic_DNA"/>
</dbReference>
<dbReference type="Pfam" id="PF01740">
    <property type="entry name" value="STAS"/>
    <property type="match status" value="1"/>
</dbReference>
<sequence length="110" mass="12654">MNWNAELPSEISVPRVNLHSLILDFSAVSFLDISAMKGLKMAFKEFIRVDVEVYIVSCDALILEKLHSCMFFDDEIQTSMFFPSLHDAMLHVLEKHKNHRTGDVLKDTKL</sequence>
<name>A0ABV0ZDY2_9TELE</name>
<accession>A0ABV0ZDY2</accession>
<dbReference type="PROSITE" id="PS50801">
    <property type="entry name" value="STAS"/>
    <property type="match status" value="1"/>
</dbReference>
<protein>
    <recommendedName>
        <fullName evidence="1">STAS domain-containing protein</fullName>
    </recommendedName>
</protein>
<feature type="domain" description="STAS" evidence="1">
    <location>
        <begin position="1"/>
        <end position="92"/>
    </location>
</feature>
<keyword evidence="3" id="KW-1185">Reference proteome</keyword>
<evidence type="ECO:0000313" key="2">
    <source>
        <dbReference type="EMBL" id="MEQ2304099.1"/>
    </source>
</evidence>
<evidence type="ECO:0000313" key="3">
    <source>
        <dbReference type="Proteomes" id="UP001469553"/>
    </source>
</evidence>
<reference evidence="2 3" key="1">
    <citation type="submission" date="2021-06" db="EMBL/GenBank/DDBJ databases">
        <authorList>
            <person name="Palmer J.M."/>
        </authorList>
    </citation>
    <scope>NUCLEOTIDE SEQUENCE [LARGE SCALE GENOMIC DNA]</scope>
    <source>
        <strain evidence="2 3">AS_MEX2019</strain>
        <tissue evidence="2">Muscle</tissue>
    </source>
</reference>
<dbReference type="SUPFAM" id="SSF52091">
    <property type="entry name" value="SpoIIaa-like"/>
    <property type="match status" value="1"/>
</dbReference>
<evidence type="ECO:0000259" key="1">
    <source>
        <dbReference type="PROSITE" id="PS50801"/>
    </source>
</evidence>
<comment type="caution">
    <text evidence="2">The sequence shown here is derived from an EMBL/GenBank/DDBJ whole genome shotgun (WGS) entry which is preliminary data.</text>
</comment>
<dbReference type="Proteomes" id="UP001469553">
    <property type="component" value="Unassembled WGS sequence"/>
</dbReference>
<dbReference type="InterPro" id="IPR002645">
    <property type="entry name" value="STAS_dom"/>
</dbReference>
<proteinExistence type="predicted"/>
<dbReference type="InterPro" id="IPR001902">
    <property type="entry name" value="SLC26A/SulP_fam"/>
</dbReference>
<dbReference type="PANTHER" id="PTHR11814">
    <property type="entry name" value="SULFATE TRANSPORTER"/>
    <property type="match status" value="1"/>
</dbReference>
<dbReference type="CDD" id="cd07042">
    <property type="entry name" value="STAS_SulP_like_sulfate_transporter"/>
    <property type="match status" value="1"/>
</dbReference>
<dbReference type="Gene3D" id="3.30.750.24">
    <property type="entry name" value="STAS domain"/>
    <property type="match status" value="1"/>
</dbReference>